<name>A0ABV2WTL1_9NOCA</name>
<evidence type="ECO:0000313" key="7">
    <source>
        <dbReference type="Proteomes" id="UP001550628"/>
    </source>
</evidence>
<protein>
    <submittedName>
        <fullName evidence="6">Aliphatic sulfonate ABC transporter substrate-binding protein</fullName>
    </submittedName>
</protein>
<keyword evidence="3 4" id="KW-0732">Signal</keyword>
<feature type="chain" id="PRO_5046632549" evidence="4">
    <location>
        <begin position="25"/>
        <end position="324"/>
    </location>
</feature>
<feature type="signal peptide" evidence="4">
    <location>
        <begin position="1"/>
        <end position="24"/>
    </location>
</feature>
<dbReference type="PANTHER" id="PTHR30024:SF21">
    <property type="entry name" value="ABC TRANSPORTER SUBSTRATE-BINDING PROTEIN"/>
    <property type="match status" value="1"/>
</dbReference>
<dbReference type="PROSITE" id="PS51257">
    <property type="entry name" value="PROKAR_LIPOPROTEIN"/>
    <property type="match status" value="1"/>
</dbReference>
<accession>A0ABV2WTL1</accession>
<dbReference type="Pfam" id="PF09084">
    <property type="entry name" value="NMT1"/>
    <property type="match status" value="1"/>
</dbReference>
<dbReference type="EMBL" id="JBEYBF010000014">
    <property type="protein sequence ID" value="MEU1954230.1"/>
    <property type="molecule type" value="Genomic_DNA"/>
</dbReference>
<dbReference type="Gene3D" id="3.40.190.10">
    <property type="entry name" value="Periplasmic binding protein-like II"/>
    <property type="match status" value="2"/>
</dbReference>
<dbReference type="InterPro" id="IPR015168">
    <property type="entry name" value="SsuA/THI5"/>
</dbReference>
<dbReference type="NCBIfam" id="TIGR01728">
    <property type="entry name" value="SsuA_fam"/>
    <property type="match status" value="1"/>
</dbReference>
<evidence type="ECO:0000256" key="2">
    <source>
        <dbReference type="ARBA" id="ARBA00022448"/>
    </source>
</evidence>
<sequence>MKFRAALAILTAAVAALTAGCVQGEGSGDAGGADIALDYAYYNPLSLVVRDQRLLESAGYDVTWVLSAGSNKANENLRAEAIDVGSTAGSAALTARANNTPIKVVSLYSKPEWTALAVAPGSPIGTVADLRGRKIAATKGTDPYFFLLQALATAGLTGKDVDIVNLQHSDGKVALERGAVAAWAALDPYMAQSRQEGKSQLLYRNPDFATYGTLNAREDFLAEHPDRAQAVVDAYRTAREWALAHPAELTALLAREASVTPEVAAEELDRTVLDNDPVPGPELRTVLERVVPIIVGDGSVRSAEAATGALESLFAPEFAARAAA</sequence>
<proteinExistence type="predicted"/>
<evidence type="ECO:0000259" key="5">
    <source>
        <dbReference type="Pfam" id="PF09084"/>
    </source>
</evidence>
<reference evidence="6 7" key="1">
    <citation type="submission" date="2024-06" db="EMBL/GenBank/DDBJ databases">
        <title>The Natural Products Discovery Center: Release of the First 8490 Sequenced Strains for Exploring Actinobacteria Biosynthetic Diversity.</title>
        <authorList>
            <person name="Kalkreuter E."/>
            <person name="Kautsar S.A."/>
            <person name="Yang D."/>
            <person name="Bader C.D."/>
            <person name="Teijaro C.N."/>
            <person name="Fluegel L."/>
            <person name="Davis C.M."/>
            <person name="Simpson J.R."/>
            <person name="Lauterbach L."/>
            <person name="Steele A.D."/>
            <person name="Gui C."/>
            <person name="Meng S."/>
            <person name="Li G."/>
            <person name="Viehrig K."/>
            <person name="Ye F."/>
            <person name="Su P."/>
            <person name="Kiefer A.F."/>
            <person name="Nichols A."/>
            <person name="Cepeda A.J."/>
            <person name="Yan W."/>
            <person name="Fan B."/>
            <person name="Jiang Y."/>
            <person name="Adhikari A."/>
            <person name="Zheng C.-J."/>
            <person name="Schuster L."/>
            <person name="Cowan T.M."/>
            <person name="Smanski M.J."/>
            <person name="Chevrette M.G."/>
            <person name="De Carvalho L.P.S."/>
            <person name="Shen B."/>
        </authorList>
    </citation>
    <scope>NUCLEOTIDE SEQUENCE [LARGE SCALE GENOMIC DNA]</scope>
    <source>
        <strain evidence="6 7">NPDC019708</strain>
    </source>
</reference>
<dbReference type="InterPro" id="IPR010067">
    <property type="entry name" value="ABC_SsuA_sub-bd"/>
</dbReference>
<dbReference type="PANTHER" id="PTHR30024">
    <property type="entry name" value="ALIPHATIC SULFONATES-BINDING PROTEIN-RELATED"/>
    <property type="match status" value="1"/>
</dbReference>
<evidence type="ECO:0000256" key="3">
    <source>
        <dbReference type="ARBA" id="ARBA00022729"/>
    </source>
</evidence>
<dbReference type="SUPFAM" id="SSF53850">
    <property type="entry name" value="Periplasmic binding protein-like II"/>
    <property type="match status" value="1"/>
</dbReference>
<evidence type="ECO:0000256" key="1">
    <source>
        <dbReference type="ARBA" id="ARBA00004418"/>
    </source>
</evidence>
<comment type="caution">
    <text evidence="6">The sequence shown here is derived from an EMBL/GenBank/DDBJ whole genome shotgun (WGS) entry which is preliminary data.</text>
</comment>
<gene>
    <name evidence="6" type="ORF">ABZ510_20485</name>
</gene>
<feature type="domain" description="SsuA/THI5-like" evidence="5">
    <location>
        <begin position="56"/>
        <end position="248"/>
    </location>
</feature>
<dbReference type="Proteomes" id="UP001550628">
    <property type="component" value="Unassembled WGS sequence"/>
</dbReference>
<evidence type="ECO:0000256" key="4">
    <source>
        <dbReference type="SAM" id="SignalP"/>
    </source>
</evidence>
<evidence type="ECO:0000313" key="6">
    <source>
        <dbReference type="EMBL" id="MEU1954230.1"/>
    </source>
</evidence>
<keyword evidence="2" id="KW-0813">Transport</keyword>
<keyword evidence="7" id="KW-1185">Reference proteome</keyword>
<dbReference type="RefSeq" id="WP_356955979.1">
    <property type="nucleotide sequence ID" value="NZ_JBEYBD010000005.1"/>
</dbReference>
<organism evidence="6 7">
    <name type="scientific">Nocardia rhamnosiphila</name>
    <dbReference type="NCBI Taxonomy" id="426716"/>
    <lineage>
        <taxon>Bacteria</taxon>
        <taxon>Bacillati</taxon>
        <taxon>Actinomycetota</taxon>
        <taxon>Actinomycetes</taxon>
        <taxon>Mycobacteriales</taxon>
        <taxon>Nocardiaceae</taxon>
        <taxon>Nocardia</taxon>
    </lineage>
</organism>
<comment type="subcellular location">
    <subcellularLocation>
        <location evidence="1">Periplasm</location>
    </subcellularLocation>
</comment>